<feature type="region of interest" description="Disordered" evidence="1">
    <location>
        <begin position="627"/>
        <end position="679"/>
    </location>
</feature>
<dbReference type="Proteomes" id="UP001521116">
    <property type="component" value="Unassembled WGS sequence"/>
</dbReference>
<proteinExistence type="predicted"/>
<dbReference type="EMBL" id="JAJVDC020000120">
    <property type="protein sequence ID" value="KAL1623353.1"/>
    <property type="molecule type" value="Genomic_DNA"/>
</dbReference>
<evidence type="ECO:0008006" key="4">
    <source>
        <dbReference type="Google" id="ProtNLM"/>
    </source>
</evidence>
<keyword evidence="3" id="KW-1185">Reference proteome</keyword>
<sequence length="679" mass="74444">MTKFMDEIEKQWRHVKIVVERQRAVAASPESTAIKIPTLPQDDLLELIIRRAGNEYHTSSTFFRPGSNGEVLESNHGAYRRFVAIDRTIETVLPENRHPPRTSRRTPLSTTARTPRPLIPSQPAIAMLQPAEPTQEEEEEKAWAMLDDFVQMHGWAQVFEHFTIPQWIGVNLRHLREGAAARPAAVPASQPSNPIRAAASNLASAIGVHPASEIVEAPTTSRQNSIEETPGVPTASHQTTTRRRFTSNANARSSYMDAYAARLHTRGHTHIRASTRSVRTTYHPGGLAPDPPGNDQPLPGLLTQLPVDVRPLDLAQDDTMINSRKKRKRNTSTGQEQAEIQPSHKSRHMVACRSTTTFSPNQTSNAMSFGSPSMPPASSTPIPPPSNRLQPPRKGQSTKTSPTKDQRSPHLRDPTQEVHGTRKGFRTHGPPPHFIRHGGDQSHKLPFQYWLTDRLGQPYLKQHHYKPDTVLRSGDSAAVQARKRSLRGGIDWADAEHVRLLNEWVGQILWRHGCPVARESVADKAWSAEEDAALARLQRENPGASRAECCRLFVERVAGREMAVRDRVTGVVEVRRVPDRTEQAVSSHAAAKKLWLTPSSRRGAAGRATRAAGGGWVLAVADDGLATAQATQSSQPGTGAESAGAGQTGTGSESPPSGAAPAESGDEWTSTDGEMDNHR</sequence>
<organism evidence="2 3">
    <name type="scientific">Neofusicoccum ribis</name>
    <dbReference type="NCBI Taxonomy" id="45134"/>
    <lineage>
        <taxon>Eukaryota</taxon>
        <taxon>Fungi</taxon>
        <taxon>Dikarya</taxon>
        <taxon>Ascomycota</taxon>
        <taxon>Pezizomycotina</taxon>
        <taxon>Dothideomycetes</taxon>
        <taxon>Dothideomycetes incertae sedis</taxon>
        <taxon>Botryosphaeriales</taxon>
        <taxon>Botryosphaeriaceae</taxon>
        <taxon>Neofusicoccum</taxon>
    </lineage>
</organism>
<evidence type="ECO:0000313" key="3">
    <source>
        <dbReference type="Proteomes" id="UP001521116"/>
    </source>
</evidence>
<evidence type="ECO:0000256" key="1">
    <source>
        <dbReference type="SAM" id="MobiDB-lite"/>
    </source>
</evidence>
<gene>
    <name evidence="2" type="ORF">SLS56_008294</name>
</gene>
<feature type="compositionally biased region" description="Polar residues" evidence="1">
    <location>
        <begin position="353"/>
        <end position="370"/>
    </location>
</feature>
<feature type="compositionally biased region" description="Basic and acidic residues" evidence="1">
    <location>
        <begin position="402"/>
        <end position="420"/>
    </location>
</feature>
<feature type="compositionally biased region" description="Low complexity" evidence="1">
    <location>
        <begin position="105"/>
        <end position="116"/>
    </location>
</feature>
<feature type="region of interest" description="Disordered" evidence="1">
    <location>
        <begin position="271"/>
        <end position="302"/>
    </location>
</feature>
<name>A0ABR3SKH0_9PEZI</name>
<accession>A0ABR3SKH0</accession>
<feature type="compositionally biased region" description="Polar residues" evidence="1">
    <location>
        <begin position="628"/>
        <end position="637"/>
    </location>
</feature>
<reference evidence="2 3" key="1">
    <citation type="submission" date="2024-02" db="EMBL/GenBank/DDBJ databases">
        <title>De novo assembly and annotation of 12 fungi associated with fruit tree decline syndrome in Ontario, Canada.</title>
        <authorList>
            <person name="Sulman M."/>
            <person name="Ellouze W."/>
            <person name="Ilyukhin E."/>
        </authorList>
    </citation>
    <scope>NUCLEOTIDE SEQUENCE [LARGE SCALE GENOMIC DNA]</scope>
    <source>
        <strain evidence="2 3">M1-105</strain>
    </source>
</reference>
<comment type="caution">
    <text evidence="2">The sequence shown here is derived from an EMBL/GenBank/DDBJ whole genome shotgun (WGS) entry which is preliminary data.</text>
</comment>
<evidence type="ECO:0000313" key="2">
    <source>
        <dbReference type="EMBL" id="KAL1623353.1"/>
    </source>
</evidence>
<feature type="compositionally biased region" description="Polar residues" evidence="1">
    <location>
        <begin position="218"/>
        <end position="227"/>
    </location>
</feature>
<protein>
    <recommendedName>
        <fullName evidence="4">Myb-like domain-containing protein</fullName>
    </recommendedName>
</protein>
<feature type="region of interest" description="Disordered" evidence="1">
    <location>
        <begin position="316"/>
        <end position="440"/>
    </location>
</feature>
<feature type="region of interest" description="Disordered" evidence="1">
    <location>
        <begin position="217"/>
        <end position="242"/>
    </location>
</feature>
<feature type="compositionally biased region" description="Polar residues" evidence="1">
    <location>
        <begin position="331"/>
        <end position="340"/>
    </location>
</feature>
<feature type="region of interest" description="Disordered" evidence="1">
    <location>
        <begin position="95"/>
        <end position="118"/>
    </location>
</feature>